<protein>
    <submittedName>
        <fullName evidence="1">Uncharacterized protein</fullName>
    </submittedName>
</protein>
<evidence type="ECO:0000313" key="1">
    <source>
        <dbReference type="EMBL" id="JAN95496.1"/>
    </source>
</evidence>
<name>A0A0P6IXF9_AEDAE</name>
<reference evidence="1" key="1">
    <citation type="journal article" date="2016" name="PLoS ONE">
        <title>A Deep Insight into the Sialome of Male and Female Aedes aegypti Mosquitoes.</title>
        <authorList>
            <person name="Ribeiro J.M."/>
            <person name="Martin-Martin I."/>
            <person name="Arca B."/>
            <person name="Calvo E."/>
        </authorList>
    </citation>
    <scope>NUCLEOTIDE SEQUENCE</scope>
    <source>
        <strain evidence="1">Liverpool</strain>
        <tissue evidence="1">Salivary glands</tissue>
    </source>
</reference>
<accession>A0A0P6IXF9</accession>
<proteinExistence type="evidence at transcript level"/>
<organism evidence="1">
    <name type="scientific">Aedes aegypti</name>
    <name type="common">Yellowfever mosquito</name>
    <name type="synonym">Culex aegypti</name>
    <dbReference type="NCBI Taxonomy" id="7159"/>
    <lineage>
        <taxon>Eukaryota</taxon>
        <taxon>Metazoa</taxon>
        <taxon>Ecdysozoa</taxon>
        <taxon>Arthropoda</taxon>
        <taxon>Hexapoda</taxon>
        <taxon>Insecta</taxon>
        <taxon>Pterygota</taxon>
        <taxon>Neoptera</taxon>
        <taxon>Endopterygota</taxon>
        <taxon>Diptera</taxon>
        <taxon>Nematocera</taxon>
        <taxon>Culicoidea</taxon>
        <taxon>Culicidae</taxon>
        <taxon>Culicinae</taxon>
        <taxon>Aedini</taxon>
        <taxon>Aedes</taxon>
        <taxon>Stegomyia</taxon>
    </lineage>
</organism>
<dbReference type="EMBL" id="GDUN01000423">
    <property type="protein sequence ID" value="JAN95496.1"/>
    <property type="molecule type" value="mRNA"/>
</dbReference>
<sequence>MEPQFSFDSGMVCRSIGGVNIPRTVLEVASYRPNTSCCMDEGTPAPTNTGHVITAMCFKCQKALSSIGTATTVKRVSMNAMTHKLLLNSEIYSFVLIKWVRCLDNFATSLG</sequence>
<dbReference type="AlphaFoldDB" id="A0A0P6IXF9"/>